<organism evidence="1 2">
    <name type="scientific">Thalictrum thalictroides</name>
    <name type="common">Rue-anemone</name>
    <name type="synonym">Anemone thalictroides</name>
    <dbReference type="NCBI Taxonomy" id="46969"/>
    <lineage>
        <taxon>Eukaryota</taxon>
        <taxon>Viridiplantae</taxon>
        <taxon>Streptophyta</taxon>
        <taxon>Embryophyta</taxon>
        <taxon>Tracheophyta</taxon>
        <taxon>Spermatophyta</taxon>
        <taxon>Magnoliopsida</taxon>
        <taxon>Ranunculales</taxon>
        <taxon>Ranunculaceae</taxon>
        <taxon>Thalictroideae</taxon>
        <taxon>Thalictrum</taxon>
    </lineage>
</organism>
<dbReference type="Proteomes" id="UP000554482">
    <property type="component" value="Unassembled WGS sequence"/>
</dbReference>
<name>A0A7J6VCH5_THATH</name>
<dbReference type="PANTHER" id="PTHR38365:SF1">
    <property type="entry name" value="C2 DOMAIN-CONTAINING PROTEIN"/>
    <property type="match status" value="1"/>
</dbReference>
<evidence type="ECO:0000313" key="2">
    <source>
        <dbReference type="Proteomes" id="UP000554482"/>
    </source>
</evidence>
<sequence>MDLSRKRSSLYIKDDNDDEKLYTSKNKQVVAEVSKSKDKQVIIVVDDHDHDHDDDLDEDTEIELEVTIKSVRNVIDKTLKRYGRYQQYYIYAGVDSDRMELVDYHDRPSDDAVTLRLHANFGDFQFLLRLDPSDSGFVYIEIVQLQYHAAEIGTSNGHIVVGRTKVPIPKSYKKWIYVRDVIKTVGGEGKLNGSLEFELQKWKTKRKRYYDPKSRHVYECLDY</sequence>
<dbReference type="OrthoDB" id="1039460at2759"/>
<keyword evidence="2" id="KW-1185">Reference proteome</keyword>
<gene>
    <name evidence="1" type="ORF">FRX31_028485</name>
</gene>
<evidence type="ECO:0000313" key="1">
    <source>
        <dbReference type="EMBL" id="KAF5181930.1"/>
    </source>
</evidence>
<dbReference type="PANTHER" id="PTHR38365">
    <property type="entry name" value="C2 DOMAIN-CONTAINING PROTEIN-RELATED"/>
    <property type="match status" value="1"/>
</dbReference>
<comment type="caution">
    <text evidence="1">The sequence shown here is derived from an EMBL/GenBank/DDBJ whole genome shotgun (WGS) entry which is preliminary data.</text>
</comment>
<protein>
    <submittedName>
        <fullName evidence="1">Uncharacterized protein</fullName>
    </submittedName>
</protein>
<dbReference type="EMBL" id="JABWDY010035547">
    <property type="protein sequence ID" value="KAF5181930.1"/>
    <property type="molecule type" value="Genomic_DNA"/>
</dbReference>
<reference evidence="1 2" key="1">
    <citation type="submission" date="2020-06" db="EMBL/GenBank/DDBJ databases">
        <title>Transcriptomic and genomic resources for Thalictrum thalictroides and T. hernandezii: Facilitating candidate gene discovery in an emerging model plant lineage.</title>
        <authorList>
            <person name="Arias T."/>
            <person name="Riano-Pachon D.M."/>
            <person name="Di Stilio V.S."/>
        </authorList>
    </citation>
    <scope>NUCLEOTIDE SEQUENCE [LARGE SCALE GENOMIC DNA]</scope>
    <source>
        <strain evidence="2">cv. WT478/WT964</strain>
        <tissue evidence="1">Leaves</tissue>
    </source>
</reference>
<accession>A0A7J6VCH5</accession>
<proteinExistence type="predicted"/>
<dbReference type="AlphaFoldDB" id="A0A7J6VCH5"/>